<evidence type="ECO:0000313" key="4">
    <source>
        <dbReference type="Proteomes" id="UP001324115"/>
    </source>
</evidence>
<gene>
    <name evidence="3" type="ORF">RGQ29_014679</name>
</gene>
<evidence type="ECO:0000259" key="2">
    <source>
        <dbReference type="SMART" id="SM01037"/>
    </source>
</evidence>
<dbReference type="AlphaFoldDB" id="A0AAN7FPQ8"/>
<dbReference type="InterPro" id="IPR023393">
    <property type="entry name" value="START-like_dom_sf"/>
</dbReference>
<sequence length="91" mass="10181">MIQDGKTETIKDKVQIDDKNKSVTFSAIEGDLFKSYKSYKATIKITTTAEGALAKVTLDYEKLSEDVPAPDKYLDFVLNILKDVDAHIIKP</sequence>
<dbReference type="PANTHER" id="PTHR31338">
    <property type="entry name" value="POLYKETIDE CYCLASE/DEHYDRASE AND LIPID TRANSPORT SUPERFAMILY PROTEIN"/>
    <property type="match status" value="1"/>
</dbReference>
<accession>A0AAN7FPQ8</accession>
<protein>
    <recommendedName>
        <fullName evidence="2">Bet v I/Major latex protein domain-containing protein</fullName>
    </recommendedName>
</protein>
<comment type="caution">
    <text evidence="3">The sequence shown here is derived from an EMBL/GenBank/DDBJ whole genome shotgun (WGS) entry which is preliminary data.</text>
</comment>
<dbReference type="Gene3D" id="3.30.530.20">
    <property type="match status" value="1"/>
</dbReference>
<keyword evidence="4" id="KW-1185">Reference proteome</keyword>
<name>A0AAN7FPQ8_QUERU</name>
<dbReference type="SMART" id="SM01037">
    <property type="entry name" value="Bet_v_1"/>
    <property type="match status" value="1"/>
</dbReference>
<dbReference type="PANTHER" id="PTHR31338:SF16">
    <property type="entry name" value="POLYKETIDE CYCLASE_DEHYDRASE AND LIPID TRANSPORT SUPERFAMILY PROTEIN"/>
    <property type="match status" value="1"/>
</dbReference>
<dbReference type="Proteomes" id="UP001324115">
    <property type="component" value="Unassembled WGS sequence"/>
</dbReference>
<evidence type="ECO:0000256" key="1">
    <source>
        <dbReference type="ARBA" id="ARBA00038242"/>
    </source>
</evidence>
<dbReference type="SUPFAM" id="SSF55961">
    <property type="entry name" value="Bet v1-like"/>
    <property type="match status" value="1"/>
</dbReference>
<dbReference type="InterPro" id="IPR052006">
    <property type="entry name" value="MLP-like"/>
</dbReference>
<dbReference type="EMBL" id="JAXUIC010000003">
    <property type="protein sequence ID" value="KAK4596732.1"/>
    <property type="molecule type" value="Genomic_DNA"/>
</dbReference>
<proteinExistence type="inferred from homology"/>
<dbReference type="InterPro" id="IPR000916">
    <property type="entry name" value="Bet_v_I/MLP"/>
</dbReference>
<reference evidence="3 4" key="1">
    <citation type="journal article" date="2023" name="G3 (Bethesda)">
        <title>A haplotype-resolved chromosome-scale genome for Quercus rubra L. provides insights into the genetics of adaptive traits for red oak species.</title>
        <authorList>
            <person name="Kapoor B."/>
            <person name="Jenkins J."/>
            <person name="Schmutz J."/>
            <person name="Zhebentyayeva T."/>
            <person name="Kuelheim C."/>
            <person name="Coggeshall M."/>
            <person name="Heim C."/>
            <person name="Lasky J.R."/>
            <person name="Leites L."/>
            <person name="Islam-Faridi N."/>
            <person name="Romero-Severson J."/>
            <person name="DeLeo V.L."/>
            <person name="Lucas S.M."/>
            <person name="Lazic D."/>
            <person name="Gailing O."/>
            <person name="Carlson J."/>
            <person name="Staton M."/>
        </authorList>
    </citation>
    <scope>NUCLEOTIDE SEQUENCE [LARGE SCALE GENOMIC DNA]</scope>
    <source>
        <strain evidence="3">Pseudo-F2</strain>
    </source>
</reference>
<dbReference type="GO" id="GO:0006952">
    <property type="term" value="P:defense response"/>
    <property type="evidence" value="ECO:0007669"/>
    <property type="project" value="InterPro"/>
</dbReference>
<organism evidence="3 4">
    <name type="scientific">Quercus rubra</name>
    <name type="common">Northern red oak</name>
    <name type="synonym">Quercus borealis</name>
    <dbReference type="NCBI Taxonomy" id="3512"/>
    <lineage>
        <taxon>Eukaryota</taxon>
        <taxon>Viridiplantae</taxon>
        <taxon>Streptophyta</taxon>
        <taxon>Embryophyta</taxon>
        <taxon>Tracheophyta</taxon>
        <taxon>Spermatophyta</taxon>
        <taxon>Magnoliopsida</taxon>
        <taxon>eudicotyledons</taxon>
        <taxon>Gunneridae</taxon>
        <taxon>Pentapetalae</taxon>
        <taxon>rosids</taxon>
        <taxon>fabids</taxon>
        <taxon>Fagales</taxon>
        <taxon>Fagaceae</taxon>
        <taxon>Quercus</taxon>
    </lineage>
</organism>
<feature type="domain" description="Bet v I/Major latex protein" evidence="2">
    <location>
        <begin position="1"/>
        <end position="91"/>
    </location>
</feature>
<evidence type="ECO:0000313" key="3">
    <source>
        <dbReference type="EMBL" id="KAK4596732.1"/>
    </source>
</evidence>
<comment type="similarity">
    <text evidence="1">Belongs to the MLP family.</text>
</comment>
<dbReference type="Pfam" id="PF00407">
    <property type="entry name" value="Bet_v_1"/>
    <property type="match status" value="1"/>
</dbReference>